<feature type="region of interest" description="Disordered" evidence="1">
    <location>
        <begin position="1"/>
        <end position="59"/>
    </location>
</feature>
<organism evidence="3 4">
    <name type="scientific">Actinomadura meridiana</name>
    <dbReference type="NCBI Taxonomy" id="559626"/>
    <lineage>
        <taxon>Bacteria</taxon>
        <taxon>Bacillati</taxon>
        <taxon>Actinomycetota</taxon>
        <taxon>Actinomycetes</taxon>
        <taxon>Streptosporangiales</taxon>
        <taxon>Thermomonosporaceae</taxon>
        <taxon>Actinomadura</taxon>
    </lineage>
</organism>
<evidence type="ECO:0000313" key="3">
    <source>
        <dbReference type="EMBL" id="GAA4236854.1"/>
    </source>
</evidence>
<feature type="region of interest" description="Disordered" evidence="1">
    <location>
        <begin position="278"/>
        <end position="320"/>
    </location>
</feature>
<accession>A0ABP8CB91</accession>
<reference evidence="4" key="1">
    <citation type="journal article" date="2019" name="Int. J. Syst. Evol. Microbiol.">
        <title>The Global Catalogue of Microorganisms (GCM) 10K type strain sequencing project: providing services to taxonomists for standard genome sequencing and annotation.</title>
        <authorList>
            <consortium name="The Broad Institute Genomics Platform"/>
            <consortium name="The Broad Institute Genome Sequencing Center for Infectious Disease"/>
            <person name="Wu L."/>
            <person name="Ma J."/>
        </authorList>
    </citation>
    <scope>NUCLEOTIDE SEQUENCE [LARGE SCALE GENOMIC DNA]</scope>
    <source>
        <strain evidence="4">JCM 17440</strain>
    </source>
</reference>
<evidence type="ECO:0000259" key="2">
    <source>
        <dbReference type="PROSITE" id="PS51725"/>
    </source>
</evidence>
<comment type="caution">
    <text evidence="3">The sequence shown here is derived from an EMBL/GenBank/DDBJ whole genome shotgun (WGS) entry which is preliminary data.</text>
</comment>
<keyword evidence="4" id="KW-1185">Reference proteome</keyword>
<dbReference type="PROSITE" id="PS51725">
    <property type="entry name" value="ABM"/>
    <property type="match status" value="1"/>
</dbReference>
<feature type="compositionally biased region" description="Basic residues" evidence="1">
    <location>
        <begin position="11"/>
        <end position="46"/>
    </location>
</feature>
<feature type="compositionally biased region" description="Basic and acidic residues" evidence="1">
    <location>
        <begin position="111"/>
        <end position="120"/>
    </location>
</feature>
<feature type="compositionally biased region" description="Basic and acidic residues" evidence="1">
    <location>
        <begin position="47"/>
        <end position="59"/>
    </location>
</feature>
<dbReference type="Gene3D" id="3.30.70.100">
    <property type="match status" value="1"/>
</dbReference>
<dbReference type="InterPro" id="IPR011008">
    <property type="entry name" value="Dimeric_a/b-barrel"/>
</dbReference>
<dbReference type="EMBL" id="BAABAS010000016">
    <property type="protein sequence ID" value="GAA4236854.1"/>
    <property type="molecule type" value="Genomic_DNA"/>
</dbReference>
<feature type="region of interest" description="Disordered" evidence="1">
    <location>
        <begin position="111"/>
        <end position="134"/>
    </location>
</feature>
<gene>
    <name evidence="3" type="ORF">GCM10022254_47460</name>
</gene>
<dbReference type="InterPro" id="IPR007138">
    <property type="entry name" value="ABM_dom"/>
</dbReference>
<dbReference type="Pfam" id="PF03992">
    <property type="entry name" value="ABM"/>
    <property type="match status" value="1"/>
</dbReference>
<name>A0ABP8CB91_9ACTN</name>
<evidence type="ECO:0000256" key="1">
    <source>
        <dbReference type="SAM" id="MobiDB-lite"/>
    </source>
</evidence>
<sequence>MNPVELDRRPSTHIHIKPRPIGHRIGRRTRAHPRRSHGRLQPRIRQRRDLPDQPRDLHPRIDAKLRLKPGMRRPSSDLHDIHVNALARGLQRTTISRRLKDEHRVNPLRQLLDKPTRGPRPDLLVPGDQQPNPIEHVMPSAIKQERQGMHGLHNPHHHVEAPGPPKNTLINPTRHVSKRPFRPNRVMVPQQQHPWPLGHEQHMTDPVHHPNLGNDPQPPLNQLGNLARTPGDHRMIGTGRLDLDQLSGITQHHPEPPLSGTHKSDALPWITRSCGRHATNLEPHQSPPPRPITHLRTPSLGDSPNPRRVRSCSDGPRHETRCTMNAISNAVTVLIEIHAKEGREQEARDALLHAISTSEKPGMVGSREYDDINDPGAFYAIQEWENVEAFHQHMQDAADSGMAEATSMLREPPRTTILRTAN</sequence>
<protein>
    <recommendedName>
        <fullName evidence="2">ABM domain-containing protein</fullName>
    </recommendedName>
</protein>
<evidence type="ECO:0000313" key="4">
    <source>
        <dbReference type="Proteomes" id="UP001501710"/>
    </source>
</evidence>
<feature type="domain" description="ABM" evidence="2">
    <location>
        <begin position="331"/>
        <end position="418"/>
    </location>
</feature>
<proteinExistence type="predicted"/>
<feature type="compositionally biased region" description="Basic and acidic residues" evidence="1">
    <location>
        <begin position="1"/>
        <end position="10"/>
    </location>
</feature>
<dbReference type="SUPFAM" id="SSF54909">
    <property type="entry name" value="Dimeric alpha+beta barrel"/>
    <property type="match status" value="1"/>
</dbReference>
<dbReference type="Proteomes" id="UP001501710">
    <property type="component" value="Unassembled WGS sequence"/>
</dbReference>